<sequence length="45" mass="4622">MAAGAVVVAGTVQAPTAAPAAAKVVFSKGHPDAVDVHYEADWCRW</sequence>
<proteinExistence type="predicted"/>
<keyword evidence="2" id="KW-1185">Reference proteome</keyword>
<evidence type="ECO:0000313" key="2">
    <source>
        <dbReference type="Proteomes" id="UP000198937"/>
    </source>
</evidence>
<dbReference type="AlphaFoldDB" id="A0A1C6UWQ9"/>
<accession>A0A1C6UWQ9</accession>
<dbReference type="STRING" id="683228.GA0070617_3766"/>
<name>A0A1C6UWQ9_9ACTN</name>
<evidence type="ECO:0000313" key="1">
    <source>
        <dbReference type="EMBL" id="SCL58249.1"/>
    </source>
</evidence>
<protein>
    <submittedName>
        <fullName evidence="1">Uncharacterized protein</fullName>
    </submittedName>
</protein>
<organism evidence="1 2">
    <name type="scientific">Micromonospora yangpuensis</name>
    <dbReference type="NCBI Taxonomy" id="683228"/>
    <lineage>
        <taxon>Bacteria</taxon>
        <taxon>Bacillati</taxon>
        <taxon>Actinomycetota</taxon>
        <taxon>Actinomycetes</taxon>
        <taxon>Micromonosporales</taxon>
        <taxon>Micromonosporaceae</taxon>
        <taxon>Micromonospora</taxon>
    </lineage>
</organism>
<dbReference type="RefSeq" id="WP_175440383.1">
    <property type="nucleotide sequence ID" value="NZ_BMMJ01000014.1"/>
</dbReference>
<dbReference type="Proteomes" id="UP000198937">
    <property type="component" value="Unassembled WGS sequence"/>
</dbReference>
<gene>
    <name evidence="1" type="ORF">GA0070617_3766</name>
</gene>
<dbReference type="EMBL" id="FMIA01000002">
    <property type="protein sequence ID" value="SCL58249.1"/>
    <property type="molecule type" value="Genomic_DNA"/>
</dbReference>
<reference evidence="1 2" key="1">
    <citation type="submission" date="2016-06" db="EMBL/GenBank/DDBJ databases">
        <authorList>
            <person name="Kjaerup R.B."/>
            <person name="Dalgaard T.S."/>
            <person name="Juul-Madsen H.R."/>
        </authorList>
    </citation>
    <scope>NUCLEOTIDE SEQUENCE [LARGE SCALE GENOMIC DNA]</scope>
    <source>
        <strain evidence="1 2">DSM 45577</strain>
    </source>
</reference>